<dbReference type="OrthoDB" id="10598232at2759"/>
<organism evidence="3 5">
    <name type="scientific">Dracunculus medinensis</name>
    <name type="common">Guinea worm</name>
    <dbReference type="NCBI Taxonomy" id="318479"/>
    <lineage>
        <taxon>Eukaryota</taxon>
        <taxon>Metazoa</taxon>
        <taxon>Ecdysozoa</taxon>
        <taxon>Nematoda</taxon>
        <taxon>Chromadorea</taxon>
        <taxon>Rhabditida</taxon>
        <taxon>Spirurina</taxon>
        <taxon>Dracunculoidea</taxon>
        <taxon>Dracunculidae</taxon>
        <taxon>Dracunculus</taxon>
    </lineage>
</organism>
<evidence type="ECO:0000313" key="4">
    <source>
        <dbReference type="Proteomes" id="UP000274756"/>
    </source>
</evidence>
<gene>
    <name evidence="2" type="ORF">DME_LOCUS3103</name>
</gene>
<dbReference type="InterPro" id="IPR008737">
    <property type="entry name" value="DUF1758"/>
</dbReference>
<evidence type="ECO:0000313" key="5">
    <source>
        <dbReference type="WBParaSite" id="DME_0000939201-mRNA-1"/>
    </source>
</evidence>
<sequence length="196" mass="22725">MWKYKRDLVAPYICSHLWPYFFEIEGDRGAPSGVNFGPTACRKRLKGGHTEADCKKSVKCFYCKKSHITKSHNSALCDNRRQFKQAEHIPKSENNETAIINTINEGEKKVLLLCEKVIVYNPENSEHCFEEILVLFDIGSQLNFVHRELANRLELEEMELTELNKSTFGTRYHTVLPTMKTLTEIRNKDKERTVGK</sequence>
<keyword evidence="4" id="KW-1185">Reference proteome</keyword>
<proteinExistence type="predicted"/>
<evidence type="ECO:0000313" key="3">
    <source>
        <dbReference type="Proteomes" id="UP000038040"/>
    </source>
</evidence>
<reference evidence="5" key="1">
    <citation type="submission" date="2017-02" db="UniProtKB">
        <authorList>
            <consortium name="WormBaseParasite"/>
        </authorList>
    </citation>
    <scope>IDENTIFICATION</scope>
</reference>
<evidence type="ECO:0000259" key="1">
    <source>
        <dbReference type="Pfam" id="PF05585"/>
    </source>
</evidence>
<evidence type="ECO:0000313" key="2">
    <source>
        <dbReference type="EMBL" id="VDN53130.1"/>
    </source>
</evidence>
<dbReference type="Proteomes" id="UP000274756">
    <property type="component" value="Unassembled WGS sequence"/>
</dbReference>
<name>A0A0N4UNB5_DRAME</name>
<dbReference type="WBParaSite" id="DME_0000939201-mRNA-1">
    <property type="protein sequence ID" value="DME_0000939201-mRNA-1"/>
    <property type="gene ID" value="DME_0000939201"/>
</dbReference>
<dbReference type="Pfam" id="PF05585">
    <property type="entry name" value="DUF1758"/>
    <property type="match status" value="1"/>
</dbReference>
<accession>A0A0N4UNB5</accession>
<protein>
    <submittedName>
        <fullName evidence="5">DUF1758 domain-containing protein</fullName>
    </submittedName>
</protein>
<reference evidence="2 4" key="2">
    <citation type="submission" date="2018-11" db="EMBL/GenBank/DDBJ databases">
        <authorList>
            <consortium name="Pathogen Informatics"/>
        </authorList>
    </citation>
    <scope>NUCLEOTIDE SEQUENCE [LARGE SCALE GENOMIC DNA]</scope>
</reference>
<dbReference type="Proteomes" id="UP000038040">
    <property type="component" value="Unplaced"/>
</dbReference>
<dbReference type="EMBL" id="UYYG01000105">
    <property type="protein sequence ID" value="VDN53130.1"/>
    <property type="molecule type" value="Genomic_DNA"/>
</dbReference>
<dbReference type="AlphaFoldDB" id="A0A0N4UNB5"/>
<feature type="domain" description="DUF1758" evidence="1">
    <location>
        <begin position="117"/>
        <end position="186"/>
    </location>
</feature>